<sequence>MVRTTLRRLLCLLLVAILALTAAVQPALALPPIYAATHDGDDDDPADGLEPLDADPSLPADLLDQIAQLNQQLVDLAQQARTLQSQQQSLEQRSQSLSARKQAHEGRVASLKAKMDAHNARPHVFQLPRQAAEANAYDAEAAQLNAERDQLNAEAQAGEAEAAQLRNEANQLKSQAEAGKAAVERLQATAQQIRQRMAAVAQKRAQVRPPAAKRASGGDAARQSGPRTNSRETGGDRPSRKKEVDTLDQYAKDRGAKVDKRPVDVQVDPDAVAKLTAREAAALKLNYKFQGRVQKPDGTYKVLQVVPRGAEPTAPQKALETVLARGGKVTADGGKTTVTEVERVEGKPVTARDITRQSSSDVDRKIREAAESTDPDKNAEAAIARALRKCIIQFNDPLPSSGGTSPGEIDAGTERTIVEVYNGKQDLFDAKGSQADKYINDPAANPAGRRVVYYVPNLSGSENIETIKRFEQTYGVRVFTDAGKLRNFLRRTGERC</sequence>
<protein>
    <submittedName>
        <fullName evidence="3">Uncharacterized protein</fullName>
    </submittedName>
</protein>
<keyword evidence="2" id="KW-0732">Signal</keyword>
<name>A0A4R2ILX0_9PSEU</name>
<accession>A0A4R2ILX0</accession>
<evidence type="ECO:0000313" key="4">
    <source>
        <dbReference type="Proteomes" id="UP000295680"/>
    </source>
</evidence>
<feature type="signal peptide" evidence="2">
    <location>
        <begin position="1"/>
        <end position="29"/>
    </location>
</feature>
<dbReference type="Gene3D" id="1.10.287.1490">
    <property type="match status" value="1"/>
</dbReference>
<dbReference type="Proteomes" id="UP000295680">
    <property type="component" value="Unassembled WGS sequence"/>
</dbReference>
<keyword evidence="4" id="KW-1185">Reference proteome</keyword>
<dbReference type="AlphaFoldDB" id="A0A4R2ILX0"/>
<feature type="compositionally biased region" description="Low complexity" evidence="1">
    <location>
        <begin position="87"/>
        <end position="98"/>
    </location>
</feature>
<feature type="region of interest" description="Disordered" evidence="1">
    <location>
        <begin position="352"/>
        <end position="377"/>
    </location>
</feature>
<dbReference type="EMBL" id="SLWS01000021">
    <property type="protein sequence ID" value="TCO45346.1"/>
    <property type="molecule type" value="Genomic_DNA"/>
</dbReference>
<feature type="compositionally biased region" description="Basic and acidic residues" evidence="1">
    <location>
        <begin position="361"/>
        <end position="377"/>
    </location>
</feature>
<evidence type="ECO:0000256" key="2">
    <source>
        <dbReference type="SAM" id="SignalP"/>
    </source>
</evidence>
<organism evidence="3 4">
    <name type="scientific">Actinocrispum wychmicini</name>
    <dbReference type="NCBI Taxonomy" id="1213861"/>
    <lineage>
        <taxon>Bacteria</taxon>
        <taxon>Bacillati</taxon>
        <taxon>Actinomycetota</taxon>
        <taxon>Actinomycetes</taxon>
        <taxon>Pseudonocardiales</taxon>
        <taxon>Pseudonocardiaceae</taxon>
        <taxon>Actinocrispum</taxon>
    </lineage>
</organism>
<feature type="compositionally biased region" description="Basic and acidic residues" evidence="1">
    <location>
        <begin position="229"/>
        <end position="258"/>
    </location>
</feature>
<comment type="caution">
    <text evidence="3">The sequence shown here is derived from an EMBL/GenBank/DDBJ whole genome shotgun (WGS) entry which is preliminary data.</text>
</comment>
<gene>
    <name evidence="3" type="ORF">EV192_121110</name>
</gene>
<evidence type="ECO:0000256" key="1">
    <source>
        <dbReference type="SAM" id="MobiDB-lite"/>
    </source>
</evidence>
<proteinExistence type="predicted"/>
<evidence type="ECO:0000313" key="3">
    <source>
        <dbReference type="EMBL" id="TCO45346.1"/>
    </source>
</evidence>
<reference evidence="3 4" key="1">
    <citation type="submission" date="2019-03" db="EMBL/GenBank/DDBJ databases">
        <title>Genomic Encyclopedia of Type Strains, Phase IV (KMG-IV): sequencing the most valuable type-strain genomes for metagenomic binning, comparative biology and taxonomic classification.</title>
        <authorList>
            <person name="Goeker M."/>
        </authorList>
    </citation>
    <scope>NUCLEOTIDE SEQUENCE [LARGE SCALE GENOMIC DNA]</scope>
    <source>
        <strain evidence="3 4">DSM 45934</strain>
    </source>
</reference>
<feature type="chain" id="PRO_5020366579" evidence="2">
    <location>
        <begin position="30"/>
        <end position="496"/>
    </location>
</feature>
<feature type="region of interest" description="Disordered" evidence="1">
    <location>
        <begin position="197"/>
        <end position="258"/>
    </location>
</feature>
<feature type="region of interest" description="Disordered" evidence="1">
    <location>
        <begin position="87"/>
        <end position="106"/>
    </location>
</feature>
<dbReference type="RefSeq" id="WP_132126227.1">
    <property type="nucleotide sequence ID" value="NZ_SLWS01000021.1"/>
</dbReference>
<dbReference type="OrthoDB" id="3700441at2"/>